<comment type="caution">
    <text evidence="1">The sequence shown here is derived from an EMBL/GenBank/DDBJ whole genome shotgun (WGS) entry which is preliminary data.</text>
</comment>
<dbReference type="Proteomes" id="UP000294593">
    <property type="component" value="Unassembled WGS sequence"/>
</dbReference>
<gene>
    <name evidence="1" type="ORF">EV672_1215</name>
</gene>
<organism evidence="1 2">
    <name type="scientific">Aquabacterium commune</name>
    <dbReference type="NCBI Taxonomy" id="70586"/>
    <lineage>
        <taxon>Bacteria</taxon>
        <taxon>Pseudomonadati</taxon>
        <taxon>Pseudomonadota</taxon>
        <taxon>Betaproteobacteria</taxon>
        <taxon>Burkholderiales</taxon>
        <taxon>Aquabacterium</taxon>
    </lineage>
</organism>
<dbReference type="RefSeq" id="WP_200964296.1">
    <property type="nucleotide sequence ID" value="NZ_SNXW01000021.1"/>
</dbReference>
<accession>A0A4R6QZB1</accession>
<evidence type="ECO:0000313" key="2">
    <source>
        <dbReference type="Proteomes" id="UP000294593"/>
    </source>
</evidence>
<dbReference type="EMBL" id="SNXW01000021">
    <property type="protein sequence ID" value="TDP78653.1"/>
    <property type="molecule type" value="Genomic_DNA"/>
</dbReference>
<reference evidence="1 2" key="1">
    <citation type="submission" date="2019-03" db="EMBL/GenBank/DDBJ databases">
        <title>Genomic Encyclopedia of Type Strains, Phase IV (KMG-IV): sequencing the most valuable type-strain genomes for metagenomic binning, comparative biology and taxonomic classification.</title>
        <authorList>
            <person name="Goeker M."/>
        </authorList>
    </citation>
    <scope>NUCLEOTIDE SEQUENCE [LARGE SCALE GENOMIC DNA]</scope>
    <source>
        <strain evidence="1 2">DSM 11901</strain>
    </source>
</reference>
<name>A0A4R6QZB1_9BURK</name>
<proteinExistence type="predicted"/>
<dbReference type="AlphaFoldDB" id="A0A4R6QZB1"/>
<keyword evidence="2" id="KW-1185">Reference proteome</keyword>
<sequence length="143" mass="16105">MALPAKVLSELLLRFKPQGNEGELRPQRARETSVIRMPADEVEKALPSGTGRMTRLPEQNGERIEMAVIVKKAEKVAAVVSSLPVGFSFEAFLEAFQAAYPKEWANVVREYQKHERKTKPGKAHPMPEPVQYMRNALNVHLRG</sequence>
<evidence type="ECO:0000313" key="1">
    <source>
        <dbReference type="EMBL" id="TDP78653.1"/>
    </source>
</evidence>
<protein>
    <submittedName>
        <fullName evidence="1">Uncharacterized protein</fullName>
    </submittedName>
</protein>